<gene>
    <name evidence="4" type="ORF">FPSE_09531</name>
</gene>
<dbReference type="Proteomes" id="UP000007978">
    <property type="component" value="Chromosome 2"/>
</dbReference>
<dbReference type="OrthoDB" id="3598281at2759"/>
<feature type="region of interest" description="Disordered" evidence="2">
    <location>
        <begin position="1"/>
        <end position="53"/>
    </location>
</feature>
<dbReference type="GeneID" id="20368148"/>
<dbReference type="InterPro" id="IPR045063">
    <property type="entry name" value="Dynamin_N"/>
</dbReference>
<name>K3VA56_FUSPC</name>
<feature type="region of interest" description="Disordered" evidence="2">
    <location>
        <begin position="251"/>
        <end position="325"/>
    </location>
</feature>
<dbReference type="EMBL" id="AFNW01000311">
    <property type="protein sequence ID" value="EKJ70314.1"/>
    <property type="molecule type" value="Genomic_DNA"/>
</dbReference>
<dbReference type="PANTHER" id="PTHR36681">
    <property type="entry name" value="NUCLEAR GTPASE, GERMINAL CENTER-ASSOCIATED, TANDEM DUPLICATE 3"/>
    <property type="match status" value="1"/>
</dbReference>
<evidence type="ECO:0000256" key="1">
    <source>
        <dbReference type="SAM" id="Coils"/>
    </source>
</evidence>
<feature type="compositionally biased region" description="Acidic residues" evidence="2">
    <location>
        <begin position="1"/>
        <end position="14"/>
    </location>
</feature>
<dbReference type="PANTHER" id="PTHR36681:SF3">
    <property type="entry name" value="NUCLEAR GTPASE, GERMINAL CENTER-ASSOCIATED, TANDEM DUPLICATE 3"/>
    <property type="match status" value="1"/>
</dbReference>
<feature type="domain" description="Dynamin N-terminal" evidence="3">
    <location>
        <begin position="170"/>
        <end position="492"/>
    </location>
</feature>
<dbReference type="KEGG" id="fpu:FPSE_09531"/>
<dbReference type="AlphaFoldDB" id="K3VA56"/>
<evidence type="ECO:0000259" key="3">
    <source>
        <dbReference type="Pfam" id="PF00350"/>
    </source>
</evidence>
<feature type="compositionally biased region" description="Acidic residues" evidence="2">
    <location>
        <begin position="254"/>
        <end position="325"/>
    </location>
</feature>
<sequence>MLVVEPNEEVEDDGSSFRVNDSLPQVPAGTCASSASMVPTDALASSKPMKRERSTELEQVHGASSTKRHANATTGVLLAPNTFPWKRCRKSRDAKRLKIKEKAVVQAEEYCSKTRTALESVLRTPTDSPEAIMMGLRIVEDWCKKHGKTFTEYRVDDVRTKHERCEILVGVEGPTGAGKSSFLGTLLDMKDLLPSGQEAASTAVTCMISYNWSDDPDSRFHANIVFRKRDEIASILETLLKDLNRWSDLVGGQADDDEHDSENKDENEDDNYNEDDDDGDGDGEDEDDDEDEYDSESNDDNEDDNYNEDDDDGEDDGDDEDDDDNEDTIEALRSAIDYQLPEIQVVWDMDEEQLLQLAKRCPEELTYTMAAGIIFQRNPTATRFLTDGAVAFHAETQDIFSTGIKPFLDSTSVLDEGGDQFRPWPLVKGVRIYVKANILKPGITLVDLPGCGDAVQSRSEVAQKVSHTLDVRMVVSPIIRATDEKQGQSLMKNGFDEAQMRLRGKMNGRGFCVIASKMDDLTVDSYIAGCPELRRDKEVAQKQKQLEDLKHEKVVLSGRCKELKTLKDEQKRRLKNAATLFESAMQRHMSASQEDANATKKNMLNSQTQRNEANDDLNDAEQRLSDCELRLKQIPIMIKNNRHWIYHRAIQTRNARVIASLRAGFAKRKSRLTHGKRSRKPHPESSFILPILPISTRAFWQLKSNDNPMFGFPNEKCTGIPAAKKWIHQAISAKREKHLDVILDRYDKLMALMRTYSATNGQDGDFNFTRSELQAILTPIHDLYTSKLGSKLSEACSEIRNLNLLEHKDLAKKRFLEEGPVVVQKWAYRDPQDPKTNIIDRATPIIETLSRDWGSKIHKQLPLIRKPMMLDYSKLFAEYLDAIQNIIHDKIPMISARFNQLRPILDDSKITTKTKIDEVLAKLTEEAIIITLNVAPRLRTEMKPTFAAALSDSGTGVYARRREAMEKKMTEDGTSMCDKVVDSLVDGVADKLARMPIQLELAANRGPMNVKRQISCLVNNLVENHSTDPEKKAMKDKVQQNIRALVEAWEAAWAETENYGEHILDLDLAIPSTLPDSVI</sequence>
<dbReference type="Gene3D" id="3.40.50.300">
    <property type="entry name" value="P-loop containing nucleotide triphosphate hydrolases"/>
    <property type="match status" value="1"/>
</dbReference>
<keyword evidence="5" id="KW-1185">Reference proteome</keyword>
<accession>K3VA56</accession>
<dbReference type="Pfam" id="PF00350">
    <property type="entry name" value="Dynamin_N"/>
    <property type="match status" value="1"/>
</dbReference>
<feature type="coiled-coil region" evidence="1">
    <location>
        <begin position="539"/>
        <end position="630"/>
    </location>
</feature>
<reference evidence="4 5" key="1">
    <citation type="journal article" date="2012" name="PLoS Pathog.">
        <title>Comparative pathogenomics reveals horizontally acquired novel virulence genes in fungi infecting cereal hosts.</title>
        <authorList>
            <person name="Gardiner D.M."/>
            <person name="McDonald M.C."/>
            <person name="Covarelli L."/>
            <person name="Solomon P.S."/>
            <person name="Rusu A.G."/>
            <person name="Marshall M."/>
            <person name="Kazan K."/>
            <person name="Chakraborty S."/>
            <person name="McDonald B.A."/>
            <person name="Manners J.M."/>
        </authorList>
    </citation>
    <scope>NUCLEOTIDE SEQUENCE [LARGE SCALE GENOMIC DNA]</scope>
    <source>
        <strain evidence="4 5">CS3096</strain>
    </source>
</reference>
<dbReference type="eggNOG" id="ENOG502QU12">
    <property type="taxonomic scope" value="Eukaryota"/>
</dbReference>
<keyword evidence="1" id="KW-0175">Coiled coil</keyword>
<dbReference type="InterPro" id="IPR027417">
    <property type="entry name" value="P-loop_NTPase"/>
</dbReference>
<organism evidence="4 5">
    <name type="scientific">Fusarium pseudograminearum (strain CS3096)</name>
    <name type="common">Wheat and barley crown-rot fungus</name>
    <dbReference type="NCBI Taxonomy" id="1028729"/>
    <lineage>
        <taxon>Eukaryota</taxon>
        <taxon>Fungi</taxon>
        <taxon>Dikarya</taxon>
        <taxon>Ascomycota</taxon>
        <taxon>Pezizomycotina</taxon>
        <taxon>Sordariomycetes</taxon>
        <taxon>Hypocreomycetidae</taxon>
        <taxon>Hypocreales</taxon>
        <taxon>Nectriaceae</taxon>
        <taxon>Fusarium</taxon>
    </lineage>
</organism>
<dbReference type="SUPFAM" id="SSF52540">
    <property type="entry name" value="P-loop containing nucleoside triphosphate hydrolases"/>
    <property type="match status" value="1"/>
</dbReference>
<dbReference type="HOGENOM" id="CLU_005249_2_0_1"/>
<protein>
    <recommendedName>
        <fullName evidence="3">Dynamin N-terminal domain-containing protein</fullName>
    </recommendedName>
</protein>
<dbReference type="RefSeq" id="XP_009260923.1">
    <property type="nucleotide sequence ID" value="XM_009262648.1"/>
</dbReference>
<proteinExistence type="predicted"/>
<comment type="caution">
    <text evidence="4">The sequence shown here is derived from an EMBL/GenBank/DDBJ whole genome shotgun (WGS) entry which is preliminary data.</text>
</comment>
<evidence type="ECO:0000256" key="2">
    <source>
        <dbReference type="SAM" id="MobiDB-lite"/>
    </source>
</evidence>
<evidence type="ECO:0000313" key="4">
    <source>
        <dbReference type="EMBL" id="EKJ70314.1"/>
    </source>
</evidence>
<evidence type="ECO:0000313" key="5">
    <source>
        <dbReference type="Proteomes" id="UP000007978"/>
    </source>
</evidence>